<gene>
    <name evidence="2" type="ORF">LMG22037_05749</name>
</gene>
<organism evidence="2 3">
    <name type="scientific">Paraburkholderia phenoliruptrix</name>
    <dbReference type="NCBI Taxonomy" id="252970"/>
    <lineage>
        <taxon>Bacteria</taxon>
        <taxon>Pseudomonadati</taxon>
        <taxon>Pseudomonadota</taxon>
        <taxon>Betaproteobacteria</taxon>
        <taxon>Burkholderiales</taxon>
        <taxon>Burkholderiaceae</taxon>
        <taxon>Paraburkholderia</taxon>
    </lineage>
</organism>
<proteinExistence type="predicted"/>
<dbReference type="AlphaFoldDB" id="A0A6J5CEL4"/>
<keyword evidence="1" id="KW-1133">Transmembrane helix</keyword>
<feature type="transmembrane region" description="Helical" evidence="1">
    <location>
        <begin position="81"/>
        <end position="101"/>
    </location>
</feature>
<feature type="transmembrane region" description="Helical" evidence="1">
    <location>
        <begin position="12"/>
        <end position="37"/>
    </location>
</feature>
<evidence type="ECO:0000313" key="3">
    <source>
        <dbReference type="Proteomes" id="UP000494249"/>
    </source>
</evidence>
<dbReference type="Proteomes" id="UP000494249">
    <property type="component" value="Unassembled WGS sequence"/>
</dbReference>
<sequence>MKAMKTKISTAAYVAAAIFGAYTSYAFVVDVGSIYHFSVLAKVLGGVALFAVLTGALAATIALIIASLAVERQFSWLVNTVRVLGFIVGTGAGLWGMAGALNDTPGWQVGCAMMTGFTGMSVFGFVTLFARRRTLLTTP</sequence>
<keyword evidence="1" id="KW-0472">Membrane</keyword>
<feature type="transmembrane region" description="Helical" evidence="1">
    <location>
        <begin position="43"/>
        <end position="69"/>
    </location>
</feature>
<name>A0A6J5CEL4_9BURK</name>
<feature type="transmembrane region" description="Helical" evidence="1">
    <location>
        <begin position="107"/>
        <end position="130"/>
    </location>
</feature>
<dbReference type="RefSeq" id="WP_175145433.1">
    <property type="nucleotide sequence ID" value="NZ_CADFGL010000043.1"/>
</dbReference>
<accession>A0A6J5CEL4</accession>
<reference evidence="2 3" key="1">
    <citation type="submission" date="2020-04" db="EMBL/GenBank/DDBJ databases">
        <authorList>
            <person name="De Canck E."/>
        </authorList>
    </citation>
    <scope>NUCLEOTIDE SEQUENCE [LARGE SCALE GENOMIC DNA]</scope>
    <source>
        <strain evidence="2 3">LMG 22037</strain>
    </source>
</reference>
<evidence type="ECO:0000256" key="1">
    <source>
        <dbReference type="SAM" id="Phobius"/>
    </source>
</evidence>
<keyword evidence="1" id="KW-0812">Transmembrane</keyword>
<evidence type="ECO:0000313" key="2">
    <source>
        <dbReference type="EMBL" id="CAB3732888.1"/>
    </source>
</evidence>
<dbReference type="EMBL" id="CADIKB010000046">
    <property type="protein sequence ID" value="CAB3732888.1"/>
    <property type="molecule type" value="Genomic_DNA"/>
</dbReference>
<protein>
    <submittedName>
        <fullName evidence="2">Uncharacterized protein</fullName>
    </submittedName>
</protein>